<dbReference type="AlphaFoldDB" id="A0A0D2DB65"/>
<name>A0A0D2DB65_9EURO</name>
<feature type="compositionally biased region" description="Polar residues" evidence="1">
    <location>
        <begin position="272"/>
        <end position="284"/>
    </location>
</feature>
<evidence type="ECO:0000256" key="1">
    <source>
        <dbReference type="SAM" id="MobiDB-lite"/>
    </source>
</evidence>
<feature type="compositionally biased region" description="Polar residues" evidence="1">
    <location>
        <begin position="361"/>
        <end position="380"/>
    </location>
</feature>
<keyword evidence="3" id="KW-1185">Reference proteome</keyword>
<sequence length="769" mass="81447">MLPGPRGSFSSSSSFSSTGGLPNINRLELHAGEFGIQMNDQEVHQQEYPEYHVPGSATSSVVRGRLPQVTPPPAGDTSSASAGQVDMPLPPGHSPSPTAQLGMQNQQETPEQNRPGRRVPGSSTSSATHGHLPGLTSHPPGDTLSPTGQLGIQNVYKTPQRDHPGPIPGSTASSVIRCYLDDGTPPVARTSFPSGQPAIRNVHQTPQEQLLLVHTPSPASAEDLDLQYRFAGHTPFPTATTQVDRQFLHPDYTPVPGSAEQLGGGTPPPWAYQQQPPSRFSDTTPSSGGGVLLPSSHTSSTVAAPSTMQNDQAMHQQLRHTPTGAGPLGMQDPPSTEHPLPLGGFSGTSPALSSGGVRLPSDSTSANHHASAFCTGSTTLEDPFLTPQPEETRQQNPPPPPRPRHVELDTEQFGMRHPHDVYGQLPSGQRRYPFMMDNPSEWTGPHNGYGQLLGGTAPTTGNPVQLPPPGGPHAAQQQQLGQYDTMNNATLPPTIEQHRGQQEDSRLGSNLQPVIQTLMGNLPRPEDIPPREDTWQRVHAIFGAPWVPVEKPNGAIRIMRPMIHSYDPWVPMYPPQITMAIRNFERGGFDVAIAARAYSQATQGCAVRREFSTAAVGAVVTAYGFAALARDGGGDDARAAVDCAIITAARLVLAGIGDARGDPSAATAADHAIHAANELTASADRSYLSAGWRGLTNSGSAATSSSSGAVYASAADYDTDGGAPVQQQAREPPAVSTGTHINQPITPIQQRQAGRFNVVRRNGAWCRVD</sequence>
<dbReference type="VEuPathDB" id="FungiDB:PV06_08309"/>
<reference evidence="2 3" key="1">
    <citation type="submission" date="2015-01" db="EMBL/GenBank/DDBJ databases">
        <title>The Genome Sequence of Exophiala oligosperma CBS72588.</title>
        <authorList>
            <consortium name="The Broad Institute Genomics Platform"/>
            <person name="Cuomo C."/>
            <person name="de Hoog S."/>
            <person name="Gorbushina A."/>
            <person name="Stielow B."/>
            <person name="Teixiera M."/>
            <person name="Abouelleil A."/>
            <person name="Chapman S.B."/>
            <person name="Priest M."/>
            <person name="Young S.K."/>
            <person name="Wortman J."/>
            <person name="Nusbaum C."/>
            <person name="Birren B."/>
        </authorList>
    </citation>
    <scope>NUCLEOTIDE SEQUENCE [LARGE SCALE GENOMIC DNA]</scope>
    <source>
        <strain evidence="2 3">CBS 72588</strain>
    </source>
</reference>
<organism evidence="2 3">
    <name type="scientific">Exophiala oligosperma</name>
    <dbReference type="NCBI Taxonomy" id="215243"/>
    <lineage>
        <taxon>Eukaryota</taxon>
        <taxon>Fungi</taxon>
        <taxon>Dikarya</taxon>
        <taxon>Ascomycota</taxon>
        <taxon>Pezizomycotina</taxon>
        <taxon>Eurotiomycetes</taxon>
        <taxon>Chaetothyriomycetidae</taxon>
        <taxon>Chaetothyriales</taxon>
        <taxon>Herpotrichiellaceae</taxon>
        <taxon>Exophiala</taxon>
    </lineage>
</organism>
<feature type="region of interest" description="Disordered" evidence="1">
    <location>
        <begin position="1"/>
        <end position="21"/>
    </location>
</feature>
<dbReference type="HOGENOM" id="CLU_363299_0_0_1"/>
<feature type="compositionally biased region" description="Basic and acidic residues" evidence="1">
    <location>
        <begin position="41"/>
        <end position="50"/>
    </location>
</feature>
<feature type="region of interest" description="Disordered" evidence="1">
    <location>
        <begin position="248"/>
        <end position="406"/>
    </location>
</feature>
<accession>A0A0D2DB65</accession>
<proteinExistence type="predicted"/>
<dbReference type="RefSeq" id="XP_016259936.1">
    <property type="nucleotide sequence ID" value="XM_016409628.1"/>
</dbReference>
<gene>
    <name evidence="2" type="ORF">PV06_08309</name>
</gene>
<feature type="compositionally biased region" description="Polar residues" evidence="1">
    <location>
        <begin position="297"/>
        <end position="315"/>
    </location>
</feature>
<feature type="compositionally biased region" description="Low complexity" evidence="1">
    <location>
        <begin position="8"/>
        <end position="17"/>
    </location>
</feature>
<dbReference type="Proteomes" id="UP000053342">
    <property type="component" value="Unassembled WGS sequence"/>
</dbReference>
<feature type="compositionally biased region" description="Polar residues" evidence="1">
    <location>
        <begin position="95"/>
        <end position="112"/>
    </location>
</feature>
<dbReference type="GeneID" id="27360383"/>
<evidence type="ECO:0000313" key="2">
    <source>
        <dbReference type="EMBL" id="KIW39720.1"/>
    </source>
</evidence>
<dbReference type="EMBL" id="KN847339">
    <property type="protein sequence ID" value="KIW39720.1"/>
    <property type="molecule type" value="Genomic_DNA"/>
</dbReference>
<feature type="region of interest" description="Disordered" evidence="1">
    <location>
        <begin position="37"/>
        <end position="150"/>
    </location>
</feature>
<evidence type="ECO:0000313" key="3">
    <source>
        <dbReference type="Proteomes" id="UP000053342"/>
    </source>
</evidence>
<feature type="region of interest" description="Disordered" evidence="1">
    <location>
        <begin position="720"/>
        <end position="741"/>
    </location>
</feature>
<protein>
    <submittedName>
        <fullName evidence="2">Uncharacterized protein</fullName>
    </submittedName>
</protein>